<comment type="cofactor">
    <cofactor evidence="1">
        <name>pantetheine 4'-phosphate</name>
        <dbReference type="ChEBI" id="CHEBI:47942"/>
    </cofactor>
</comment>
<dbReference type="GO" id="GO:0031177">
    <property type="term" value="F:phosphopantetheine binding"/>
    <property type="evidence" value="ECO:0007669"/>
    <property type="project" value="InterPro"/>
</dbReference>
<dbReference type="Pfam" id="PF00698">
    <property type="entry name" value="Acyl_transf_1"/>
    <property type="match status" value="1"/>
</dbReference>
<dbReference type="GO" id="GO:0004312">
    <property type="term" value="F:fatty acid synthase activity"/>
    <property type="evidence" value="ECO:0007669"/>
    <property type="project" value="TreeGrafter"/>
</dbReference>
<protein>
    <submittedName>
        <fullName evidence="9">Acyl transferase domain-containing protein</fullName>
    </submittedName>
</protein>
<evidence type="ECO:0000256" key="5">
    <source>
        <dbReference type="ARBA" id="ARBA00023315"/>
    </source>
</evidence>
<dbReference type="InterPro" id="IPR036736">
    <property type="entry name" value="ACP-like_sf"/>
</dbReference>
<dbReference type="Pfam" id="PF00109">
    <property type="entry name" value="ketoacyl-synt"/>
    <property type="match status" value="1"/>
</dbReference>
<evidence type="ECO:0000259" key="7">
    <source>
        <dbReference type="PROSITE" id="PS50075"/>
    </source>
</evidence>
<keyword evidence="5" id="KW-0012">Acyltransferase</keyword>
<reference evidence="9 10" key="1">
    <citation type="submission" date="2018-08" db="EMBL/GenBank/DDBJ databases">
        <title>Genomic Encyclopedia of Archaeal and Bacterial Type Strains, Phase II (KMG-II): from individual species to whole genera.</title>
        <authorList>
            <person name="Goeker M."/>
        </authorList>
    </citation>
    <scope>NUCLEOTIDE SEQUENCE [LARGE SCALE GENOMIC DNA]</scope>
    <source>
        <strain evidence="9 10">DSM 45791</strain>
    </source>
</reference>
<comment type="caution">
    <text evidence="9">The sequence shown here is derived from an EMBL/GenBank/DDBJ whole genome shotgun (WGS) entry which is preliminary data.</text>
</comment>
<dbReference type="InterPro" id="IPR036291">
    <property type="entry name" value="NAD(P)-bd_dom_sf"/>
</dbReference>
<dbReference type="CDD" id="cd00833">
    <property type="entry name" value="PKS"/>
    <property type="match status" value="1"/>
</dbReference>
<dbReference type="PANTHER" id="PTHR43775">
    <property type="entry name" value="FATTY ACID SYNTHASE"/>
    <property type="match status" value="1"/>
</dbReference>
<dbReference type="InterPro" id="IPR014043">
    <property type="entry name" value="Acyl_transferase_dom"/>
</dbReference>
<dbReference type="GO" id="GO:0004315">
    <property type="term" value="F:3-oxoacyl-[acyl-carrier-protein] synthase activity"/>
    <property type="evidence" value="ECO:0007669"/>
    <property type="project" value="InterPro"/>
</dbReference>
<sequence length="1390" mass="146148">MTEEIQSTDIALVGMAGRFPGATDVEELWATVRAGRSGIRRFTDEHLLANGVSPELLDDPAYVKAGAVIDGIEQFDAGFFGINPKEAQILDPQHRLLLEHCWHALEDANCDPARFDGAVGVFAGTAWSTYLINNLAPAGTAREMGDMALALANEKDTLATRVAHLLGLSGPAFAIQSACSTSLVAVCVAASSLANFECDLALAGGVSLAVPHQVGYLYQQGGIAPPDGQCRAFDAAGLGAPLGGGVGVVALRRLEDALADGDRVYAVLRGWAVNNDAGRKVGFTAPGVEGQAAVIAEALAAAGLAPSDIDYVEAHGTGTALGDAAEIAALQRVFHGESLRIGSIKTNVGHLDRAAGVTGLIKAALSLHREEIPPTLNLDTPNPQLAAGSADLSVVTSPQAWPRGDRKRRAGVSAFGIGGTNAHVIVEEAPVTSREPSERQELLVWSARSAKAADEQGQRLADHLAVTEDALADVANTLQRGRSVFPHRRIVVADTAAEAAKKVRDGDYLTRHDGQTDRGVGFLLSGAGEQYPGMARHLYETEPVFAMAIDACLEIVGLEPLQDMLKPRRATSNGLVQLLGRSADASAEATDRLHPALFAVEYALAQLIRSWGVEPSVLVGYSLGEYVAACLSGVLSLEDALRLVQHRARLINALPGGGMAAIPRSADELRDRLDGVDIAAVNGPQLTVVSGDIQALAELREKLAADSIPCRPLATTHAFHSRMLAPIRDELTEWIKANITLNAPTIPYVSNVTGKLITAAPEPEYWAEHMCAPVQFDTAIETVLAQGDLALLEIGPGQSLGAMVRGHRDCEPDRWPLIISTLPAADDRRAGVLAEAAGRLWLAGVAIDWAGYQGDRELGRVGLPTYPFQRERYWIDAPKPVVRDNVELLSQRWIPARPGEAGEPTQFVVIPDAGGVGEALVELLCQQGFDAELSCGDLYGTVVDLSAVDAVDEVTAVASASRTLSTGSDLSVLIVTRGGQAVGNESVSPIQAAVAALPVVANQEYLNLEARGVDLDPAYTVSEAAQALATELTQPSDAVLVAHRGGRPHSPTYEPLTPGTTTVVKPGGTYLITGGLGTVGRQLAQHLADAGAGRIILTTRGGGEVEGAEVRQIDVTDVDAMRALFEEGRIDGVVHAAAASDPDSLRPLAQSGESVVARHFGAKVEGARVLATVIATLPEADRPDWCVLFSSTSAVLGGITLGAYAAANAALMALARNENWACAAWDTWPGTLDRLDGRIGATMARHAMTRAEALGAFDRVVAHGGRLVVAAGGLHDRLPARTATAAAPKQETATTRYPRPELPQPFVAPGDDNERALADIWSSVLGVAPVGSRDNFFDLGGNSLIALHMLALVRERLGVAVPTATLFELPTVRALAAQVLINTETEQSWQ</sequence>
<dbReference type="InterPro" id="IPR001227">
    <property type="entry name" value="Ac_transferase_dom_sf"/>
</dbReference>
<dbReference type="GO" id="GO:0006633">
    <property type="term" value="P:fatty acid biosynthetic process"/>
    <property type="evidence" value="ECO:0007669"/>
    <property type="project" value="InterPro"/>
</dbReference>
<dbReference type="Gene3D" id="3.40.50.720">
    <property type="entry name" value="NAD(P)-binding Rossmann-like Domain"/>
    <property type="match status" value="1"/>
</dbReference>
<dbReference type="SUPFAM" id="SSF52151">
    <property type="entry name" value="FabD/lysophospholipase-like"/>
    <property type="match status" value="1"/>
</dbReference>
<dbReference type="Gene3D" id="3.40.366.10">
    <property type="entry name" value="Malonyl-Coenzyme A Acyl Carrier Protein, domain 2"/>
    <property type="match status" value="1"/>
</dbReference>
<keyword evidence="4 9" id="KW-0808">Transferase</keyword>
<dbReference type="Proteomes" id="UP000256269">
    <property type="component" value="Unassembled WGS sequence"/>
</dbReference>
<evidence type="ECO:0000313" key="9">
    <source>
        <dbReference type="EMBL" id="REH35345.1"/>
    </source>
</evidence>
<dbReference type="InterPro" id="IPR016035">
    <property type="entry name" value="Acyl_Trfase/lysoPLipase"/>
</dbReference>
<dbReference type="PROSITE" id="PS52004">
    <property type="entry name" value="KS3_2"/>
    <property type="match status" value="1"/>
</dbReference>
<evidence type="ECO:0000256" key="4">
    <source>
        <dbReference type="ARBA" id="ARBA00022679"/>
    </source>
</evidence>
<dbReference type="InterPro" id="IPR057326">
    <property type="entry name" value="KR_dom"/>
</dbReference>
<dbReference type="GO" id="GO:0044550">
    <property type="term" value="P:secondary metabolite biosynthetic process"/>
    <property type="evidence" value="ECO:0007669"/>
    <property type="project" value="UniProtKB-ARBA"/>
</dbReference>
<proteinExistence type="predicted"/>
<dbReference type="InterPro" id="IPR013968">
    <property type="entry name" value="PKS_KR"/>
</dbReference>
<dbReference type="Gene3D" id="1.10.1200.10">
    <property type="entry name" value="ACP-like"/>
    <property type="match status" value="1"/>
</dbReference>
<dbReference type="SMART" id="SM00823">
    <property type="entry name" value="PKS_PP"/>
    <property type="match status" value="1"/>
</dbReference>
<evidence type="ECO:0000313" key="10">
    <source>
        <dbReference type="Proteomes" id="UP000256269"/>
    </source>
</evidence>
<accession>A0A3E0H0K2</accession>
<dbReference type="InterPro" id="IPR032821">
    <property type="entry name" value="PKS_assoc"/>
</dbReference>
<dbReference type="SUPFAM" id="SSF47336">
    <property type="entry name" value="ACP-like"/>
    <property type="match status" value="1"/>
</dbReference>
<dbReference type="Pfam" id="PF02801">
    <property type="entry name" value="Ketoacyl-synt_C"/>
    <property type="match status" value="1"/>
</dbReference>
<dbReference type="InterPro" id="IPR014030">
    <property type="entry name" value="Ketoacyl_synth_N"/>
</dbReference>
<dbReference type="Pfam" id="PF08659">
    <property type="entry name" value="KR"/>
    <property type="match status" value="1"/>
</dbReference>
<dbReference type="Gene3D" id="3.30.70.3290">
    <property type="match status" value="1"/>
</dbReference>
<feature type="domain" description="Ketosynthase family 3 (KS3)" evidence="8">
    <location>
        <begin position="7"/>
        <end position="428"/>
    </location>
</feature>
<keyword evidence="2" id="KW-0596">Phosphopantetheine</keyword>
<dbReference type="InterPro" id="IPR020806">
    <property type="entry name" value="PKS_PP-bd"/>
</dbReference>
<dbReference type="InterPro" id="IPR020841">
    <property type="entry name" value="PKS_Beta-ketoAc_synthase_dom"/>
</dbReference>
<dbReference type="SUPFAM" id="SSF53901">
    <property type="entry name" value="Thiolase-like"/>
    <property type="match status" value="1"/>
</dbReference>
<keyword evidence="10" id="KW-1185">Reference proteome</keyword>
<dbReference type="EMBL" id="QUNO01000018">
    <property type="protein sequence ID" value="REH35345.1"/>
    <property type="molecule type" value="Genomic_DNA"/>
</dbReference>
<keyword evidence="3" id="KW-0597">Phosphoprotein</keyword>
<dbReference type="Pfam" id="PF16197">
    <property type="entry name" value="KAsynt_C_assoc"/>
    <property type="match status" value="1"/>
</dbReference>
<dbReference type="SUPFAM" id="SSF51735">
    <property type="entry name" value="NAD(P)-binding Rossmann-fold domains"/>
    <property type="match status" value="2"/>
</dbReference>
<organism evidence="9 10">
    <name type="scientific">Kutzneria buriramensis</name>
    <dbReference type="NCBI Taxonomy" id="1045776"/>
    <lineage>
        <taxon>Bacteria</taxon>
        <taxon>Bacillati</taxon>
        <taxon>Actinomycetota</taxon>
        <taxon>Actinomycetes</taxon>
        <taxon>Pseudonocardiales</taxon>
        <taxon>Pseudonocardiaceae</taxon>
        <taxon>Kutzneria</taxon>
    </lineage>
</organism>
<dbReference type="SMART" id="SM00825">
    <property type="entry name" value="PKS_KS"/>
    <property type="match status" value="1"/>
</dbReference>
<feature type="region of interest" description="Disordered" evidence="6">
    <location>
        <begin position="1282"/>
        <end position="1302"/>
    </location>
</feature>
<dbReference type="InterPro" id="IPR016039">
    <property type="entry name" value="Thiolase-like"/>
</dbReference>
<evidence type="ECO:0000256" key="1">
    <source>
        <dbReference type="ARBA" id="ARBA00001957"/>
    </source>
</evidence>
<feature type="domain" description="Carrier" evidence="7">
    <location>
        <begin position="1308"/>
        <end position="1383"/>
    </location>
</feature>
<dbReference type="OrthoDB" id="9778690at2"/>
<evidence type="ECO:0000256" key="6">
    <source>
        <dbReference type="SAM" id="MobiDB-lite"/>
    </source>
</evidence>
<dbReference type="Pfam" id="PF00550">
    <property type="entry name" value="PP-binding"/>
    <property type="match status" value="1"/>
</dbReference>
<dbReference type="RefSeq" id="WP_116180094.1">
    <property type="nucleotide sequence ID" value="NZ_CP144375.1"/>
</dbReference>
<dbReference type="InterPro" id="IPR016036">
    <property type="entry name" value="Malonyl_transacylase_ACP-bd"/>
</dbReference>
<gene>
    <name evidence="9" type="ORF">BCF44_118205</name>
</gene>
<dbReference type="PANTHER" id="PTHR43775:SF51">
    <property type="entry name" value="INACTIVE PHENOLPHTHIOCEROL SYNTHESIS POLYKETIDE SYNTHASE TYPE I PKS1-RELATED"/>
    <property type="match status" value="1"/>
</dbReference>
<evidence type="ECO:0000259" key="8">
    <source>
        <dbReference type="PROSITE" id="PS52004"/>
    </source>
</evidence>
<evidence type="ECO:0000256" key="2">
    <source>
        <dbReference type="ARBA" id="ARBA00022450"/>
    </source>
</evidence>
<evidence type="ECO:0000256" key="3">
    <source>
        <dbReference type="ARBA" id="ARBA00022553"/>
    </source>
</evidence>
<dbReference type="PROSITE" id="PS00012">
    <property type="entry name" value="PHOSPHOPANTETHEINE"/>
    <property type="match status" value="1"/>
</dbReference>
<dbReference type="InterPro" id="IPR018201">
    <property type="entry name" value="Ketoacyl_synth_AS"/>
</dbReference>
<dbReference type="SMART" id="SM00822">
    <property type="entry name" value="PKS_KR"/>
    <property type="match status" value="1"/>
</dbReference>
<dbReference type="InterPro" id="IPR050091">
    <property type="entry name" value="PKS_NRPS_Biosynth_Enz"/>
</dbReference>
<dbReference type="FunFam" id="1.10.1200.10:FF:000016">
    <property type="entry name" value="Non-ribosomal peptide synthase"/>
    <property type="match status" value="1"/>
</dbReference>
<dbReference type="Gene3D" id="3.40.47.10">
    <property type="match status" value="1"/>
</dbReference>
<dbReference type="InterPro" id="IPR006162">
    <property type="entry name" value="Ppantetheine_attach_site"/>
</dbReference>
<dbReference type="InterPro" id="IPR009081">
    <property type="entry name" value="PP-bd_ACP"/>
</dbReference>
<dbReference type="PROSITE" id="PS00606">
    <property type="entry name" value="KS3_1"/>
    <property type="match status" value="1"/>
</dbReference>
<dbReference type="InterPro" id="IPR014031">
    <property type="entry name" value="Ketoacyl_synth_C"/>
</dbReference>
<dbReference type="SMART" id="SM00827">
    <property type="entry name" value="PKS_AT"/>
    <property type="match status" value="1"/>
</dbReference>
<dbReference type="PROSITE" id="PS50075">
    <property type="entry name" value="CARRIER"/>
    <property type="match status" value="1"/>
</dbReference>
<dbReference type="SUPFAM" id="SSF55048">
    <property type="entry name" value="Probable ACP-binding domain of malonyl-CoA ACP transacylase"/>
    <property type="match status" value="1"/>
</dbReference>
<name>A0A3E0H0K2_9PSEU</name>